<dbReference type="SUPFAM" id="SSF81901">
    <property type="entry name" value="HCP-like"/>
    <property type="match status" value="1"/>
</dbReference>
<reference evidence="2" key="1">
    <citation type="submission" date="2021-01" db="EMBL/GenBank/DDBJ databases">
        <authorList>
            <person name="Corre E."/>
            <person name="Pelletier E."/>
            <person name="Niang G."/>
            <person name="Scheremetjew M."/>
            <person name="Finn R."/>
            <person name="Kale V."/>
            <person name="Holt S."/>
            <person name="Cochrane G."/>
            <person name="Meng A."/>
            <person name="Brown T."/>
            <person name="Cohen L."/>
        </authorList>
    </citation>
    <scope>NUCLEOTIDE SEQUENCE</scope>
    <source>
        <strain evidence="2">SM1012Den-03</strain>
    </source>
</reference>
<dbReference type="InterPro" id="IPR011990">
    <property type="entry name" value="TPR-like_helical_dom_sf"/>
</dbReference>
<sequence length="161" mass="18310">MKRAAVNDPFALREIGKEHHSDGNYEGAFEYWTKSAEFSDVDAHFLLSTLYRKGQYVEKDEKEERYHLEEAAIGGHPDARLYLVTNEIENDEFERATRHLIIGAKLGCNNSIKSLMEVYKIGQISKEELAATLRAHQAAVDATKSSQREEAGRARKGRQQI</sequence>
<dbReference type="Gene3D" id="1.25.40.10">
    <property type="entry name" value="Tetratricopeptide repeat domain"/>
    <property type="match status" value="1"/>
</dbReference>
<evidence type="ECO:0000313" key="2">
    <source>
        <dbReference type="EMBL" id="CAD9617540.1"/>
    </source>
</evidence>
<dbReference type="AlphaFoldDB" id="A0A7S2PSU0"/>
<protein>
    <submittedName>
        <fullName evidence="2">Uncharacterized protein</fullName>
    </submittedName>
</protein>
<dbReference type="EMBL" id="HBGZ01022688">
    <property type="protein sequence ID" value="CAD9617540.1"/>
    <property type="molecule type" value="Transcribed_RNA"/>
</dbReference>
<name>A0A7S2PSU0_9STRA</name>
<gene>
    <name evidence="2" type="ORF">SMAR0320_LOCUS16241</name>
</gene>
<proteinExistence type="predicted"/>
<organism evidence="2">
    <name type="scientific">Skeletonema marinoi</name>
    <dbReference type="NCBI Taxonomy" id="267567"/>
    <lineage>
        <taxon>Eukaryota</taxon>
        <taxon>Sar</taxon>
        <taxon>Stramenopiles</taxon>
        <taxon>Ochrophyta</taxon>
        <taxon>Bacillariophyta</taxon>
        <taxon>Coscinodiscophyceae</taxon>
        <taxon>Thalassiosirophycidae</taxon>
        <taxon>Thalassiosirales</taxon>
        <taxon>Skeletonemataceae</taxon>
        <taxon>Skeletonema</taxon>
        <taxon>Skeletonema marinoi-dohrnii complex</taxon>
    </lineage>
</organism>
<evidence type="ECO:0000256" key="1">
    <source>
        <dbReference type="SAM" id="MobiDB-lite"/>
    </source>
</evidence>
<accession>A0A7S2PSU0</accession>
<feature type="region of interest" description="Disordered" evidence="1">
    <location>
        <begin position="140"/>
        <end position="161"/>
    </location>
</feature>